<proteinExistence type="predicted"/>
<keyword evidence="2" id="KW-1185">Reference proteome</keyword>
<organism evidence="1 2">
    <name type="scientific">Cynara cardunculus var. scolymus</name>
    <name type="common">Globe artichoke</name>
    <name type="synonym">Cynara scolymus</name>
    <dbReference type="NCBI Taxonomy" id="59895"/>
    <lineage>
        <taxon>Eukaryota</taxon>
        <taxon>Viridiplantae</taxon>
        <taxon>Streptophyta</taxon>
        <taxon>Embryophyta</taxon>
        <taxon>Tracheophyta</taxon>
        <taxon>Spermatophyta</taxon>
        <taxon>Magnoliopsida</taxon>
        <taxon>eudicotyledons</taxon>
        <taxon>Gunneridae</taxon>
        <taxon>Pentapetalae</taxon>
        <taxon>asterids</taxon>
        <taxon>campanulids</taxon>
        <taxon>Asterales</taxon>
        <taxon>Asteraceae</taxon>
        <taxon>Carduoideae</taxon>
        <taxon>Cardueae</taxon>
        <taxon>Carduinae</taxon>
        <taxon>Cynara</taxon>
    </lineage>
</organism>
<feature type="non-terminal residue" evidence="1">
    <location>
        <position position="170"/>
    </location>
</feature>
<reference evidence="1 2" key="1">
    <citation type="journal article" date="2016" name="Sci. Rep.">
        <title>The genome sequence of the outbreeding globe artichoke constructed de novo incorporating a phase-aware low-pass sequencing strategy of F1 progeny.</title>
        <authorList>
            <person name="Scaglione D."/>
            <person name="Reyes-Chin-Wo S."/>
            <person name="Acquadro A."/>
            <person name="Froenicke L."/>
            <person name="Portis E."/>
            <person name="Beitel C."/>
            <person name="Tirone M."/>
            <person name="Mauro R."/>
            <person name="Lo Monaco A."/>
            <person name="Mauromicale G."/>
            <person name="Faccioli P."/>
            <person name="Cattivelli L."/>
            <person name="Rieseberg L."/>
            <person name="Michelmore R."/>
            <person name="Lanteri S."/>
        </authorList>
    </citation>
    <scope>NUCLEOTIDE SEQUENCE [LARGE SCALE GENOMIC DNA]</scope>
    <source>
        <strain evidence="1">2C</strain>
    </source>
</reference>
<gene>
    <name evidence="1" type="ORF">Ccrd_024786</name>
</gene>
<dbReference type="AlphaFoldDB" id="A0A103XBY8"/>
<accession>A0A103XBY8</accession>
<name>A0A103XBY8_CYNCS</name>
<dbReference type="Gramene" id="KVH87902">
    <property type="protein sequence ID" value="KVH87902"/>
    <property type="gene ID" value="Ccrd_024786"/>
</dbReference>
<dbReference type="Proteomes" id="UP000243975">
    <property type="component" value="Unassembled WGS sequence"/>
</dbReference>
<protein>
    <submittedName>
        <fullName evidence="1">Uncharacterized protein</fullName>
    </submittedName>
</protein>
<dbReference type="EMBL" id="LEKV01005728">
    <property type="protein sequence ID" value="KVH87902.1"/>
    <property type="molecule type" value="Genomic_DNA"/>
</dbReference>
<evidence type="ECO:0000313" key="1">
    <source>
        <dbReference type="EMBL" id="KVH87902.1"/>
    </source>
</evidence>
<feature type="non-terminal residue" evidence="1">
    <location>
        <position position="1"/>
    </location>
</feature>
<evidence type="ECO:0000313" key="2">
    <source>
        <dbReference type="Proteomes" id="UP000243975"/>
    </source>
</evidence>
<sequence length="170" mass="19444">KQKEGNYSNGSKERSQILLLISSIVKEANLKSVFVTPMSYELFRDMSKIVNGDFPAFADPILKHIRRASSRILKEKWVRSERIAMADYYEVSRSSVRVGSRLRRRESDTLRNCAQPFLISQSVVLNCSGRGDKDVHTAIKHLQVILKLNVNRFKSVKACAIKRCFVKGMH</sequence>
<comment type="caution">
    <text evidence="1">The sequence shown here is derived from an EMBL/GenBank/DDBJ whole genome shotgun (WGS) entry which is preliminary data.</text>
</comment>